<evidence type="ECO:0000313" key="1">
    <source>
        <dbReference type="EMBL" id="AKB66156.1"/>
    </source>
</evidence>
<name>A0A0E3LV00_METMZ</name>
<accession>A0A0E3LV00</accession>
<dbReference type="EMBL" id="CP009512">
    <property type="protein sequence ID" value="AKB66156.1"/>
    <property type="molecule type" value="Genomic_DNA"/>
</dbReference>
<sequence length="173" mass="19107">MSSLMIIGLLSAIFLLSLYESSDLHWSTSDIDNHGGINRRSGWEVLTEIYTNDSDFQNLTKGNYSGAGAIFNEAGESIGYIRINGSYIHKITVEMQNGTLKTLGPDNSLENLYREADSLNGSVTSTYSQMTGGEFYMITVDTPNGTVISIEKVDELPEWTTETVIKEVLEDDT</sequence>
<protein>
    <submittedName>
        <fullName evidence="1">Uncharacterized protein</fullName>
    </submittedName>
</protein>
<dbReference type="PATRIC" id="fig|213585.10.peg.3706"/>
<dbReference type="HOGENOM" id="CLU_1507381_0_0_2"/>
<proteinExistence type="predicted"/>
<gene>
    <name evidence="1" type="ORF">MSMAS_2960</name>
</gene>
<dbReference type="AlphaFoldDB" id="A0A0E3LV00"/>
<organism evidence="1 2">
    <name type="scientific">Methanosarcina mazei S-6</name>
    <dbReference type="NCBI Taxonomy" id="213585"/>
    <lineage>
        <taxon>Archaea</taxon>
        <taxon>Methanobacteriati</taxon>
        <taxon>Methanobacteriota</taxon>
        <taxon>Stenosarchaea group</taxon>
        <taxon>Methanomicrobia</taxon>
        <taxon>Methanosarcinales</taxon>
        <taxon>Methanosarcinaceae</taxon>
        <taxon>Methanosarcina</taxon>
    </lineage>
</organism>
<dbReference type="KEGG" id="mmj:MSMAS_2960"/>
<reference evidence="1 2" key="1">
    <citation type="submission" date="2014-07" db="EMBL/GenBank/DDBJ databases">
        <title>Methanogenic archaea and the global carbon cycle.</title>
        <authorList>
            <person name="Henriksen J.R."/>
            <person name="Luke J."/>
            <person name="Reinhart S."/>
            <person name="Benedict M.N."/>
            <person name="Youngblut N.D."/>
            <person name="Metcalf M.E."/>
            <person name="Whitaker R.J."/>
            <person name="Metcalf W.W."/>
        </authorList>
    </citation>
    <scope>NUCLEOTIDE SEQUENCE [LARGE SCALE GENOMIC DNA]</scope>
    <source>
        <strain evidence="1 2">S-6</strain>
    </source>
</reference>
<evidence type="ECO:0000313" key="2">
    <source>
        <dbReference type="Proteomes" id="UP000033097"/>
    </source>
</evidence>
<dbReference type="Proteomes" id="UP000033097">
    <property type="component" value="Chromosome"/>
</dbReference>